<evidence type="ECO:0000256" key="1">
    <source>
        <dbReference type="SAM" id="MobiDB-lite"/>
    </source>
</evidence>
<feature type="compositionally biased region" description="Basic and acidic residues" evidence="1">
    <location>
        <begin position="12"/>
        <end position="36"/>
    </location>
</feature>
<organism evidence="3 4">
    <name type="scientific">Tanacetum coccineum</name>
    <dbReference type="NCBI Taxonomy" id="301880"/>
    <lineage>
        <taxon>Eukaryota</taxon>
        <taxon>Viridiplantae</taxon>
        <taxon>Streptophyta</taxon>
        <taxon>Embryophyta</taxon>
        <taxon>Tracheophyta</taxon>
        <taxon>Spermatophyta</taxon>
        <taxon>Magnoliopsida</taxon>
        <taxon>eudicotyledons</taxon>
        <taxon>Gunneridae</taxon>
        <taxon>Pentapetalae</taxon>
        <taxon>asterids</taxon>
        <taxon>campanulids</taxon>
        <taxon>Asterales</taxon>
        <taxon>Asteraceae</taxon>
        <taxon>Asteroideae</taxon>
        <taxon>Anthemideae</taxon>
        <taxon>Anthemidinae</taxon>
        <taxon>Tanacetum</taxon>
    </lineage>
</organism>
<feature type="compositionally biased region" description="Polar residues" evidence="1">
    <location>
        <begin position="685"/>
        <end position="704"/>
    </location>
</feature>
<dbReference type="Proteomes" id="UP001151760">
    <property type="component" value="Unassembled WGS sequence"/>
</dbReference>
<protein>
    <submittedName>
        <fullName evidence="3">Retrovirus-related pol polyprotein from transposon TNT 1-94</fullName>
    </submittedName>
</protein>
<feature type="region of interest" description="Disordered" evidence="1">
    <location>
        <begin position="620"/>
        <end position="704"/>
    </location>
</feature>
<dbReference type="InterPro" id="IPR057670">
    <property type="entry name" value="SH3_retrovirus"/>
</dbReference>
<keyword evidence="4" id="KW-1185">Reference proteome</keyword>
<dbReference type="InterPro" id="IPR039537">
    <property type="entry name" value="Retrotran_Ty1/copia-like"/>
</dbReference>
<dbReference type="Pfam" id="PF25597">
    <property type="entry name" value="SH3_retrovirus"/>
    <property type="match status" value="1"/>
</dbReference>
<feature type="region of interest" description="Disordered" evidence="1">
    <location>
        <begin position="1"/>
        <end position="45"/>
    </location>
</feature>
<dbReference type="PANTHER" id="PTHR42648:SF32">
    <property type="entry name" value="RIBONUCLEASE H-LIKE DOMAIN, GAG-PRE-INTEGRASE DOMAIN PROTEIN-RELATED"/>
    <property type="match status" value="1"/>
</dbReference>
<accession>A0ABQ5GMK7</accession>
<proteinExistence type="predicted"/>
<name>A0ABQ5GMK7_9ASTR</name>
<comment type="caution">
    <text evidence="3">The sequence shown here is derived from an EMBL/GenBank/DDBJ whole genome shotgun (WGS) entry which is preliminary data.</text>
</comment>
<dbReference type="PANTHER" id="PTHR42648">
    <property type="entry name" value="TRANSPOSASE, PUTATIVE-RELATED"/>
    <property type="match status" value="1"/>
</dbReference>
<evidence type="ECO:0000313" key="4">
    <source>
        <dbReference type="Proteomes" id="UP001151760"/>
    </source>
</evidence>
<gene>
    <name evidence="3" type="ORF">Tco_1043620</name>
</gene>
<evidence type="ECO:0000313" key="3">
    <source>
        <dbReference type="EMBL" id="GJT76895.1"/>
    </source>
</evidence>
<feature type="region of interest" description="Disordered" evidence="1">
    <location>
        <begin position="277"/>
        <end position="316"/>
    </location>
</feature>
<dbReference type="EMBL" id="BQNB010018664">
    <property type="protein sequence ID" value="GJT76895.1"/>
    <property type="molecule type" value="Genomic_DNA"/>
</dbReference>
<feature type="compositionally biased region" description="Polar residues" evidence="1">
    <location>
        <begin position="665"/>
        <end position="677"/>
    </location>
</feature>
<feature type="domain" description="Retroviral polymerase SH3-like" evidence="2">
    <location>
        <begin position="503"/>
        <end position="557"/>
    </location>
</feature>
<evidence type="ECO:0000259" key="2">
    <source>
        <dbReference type="Pfam" id="PF25597"/>
    </source>
</evidence>
<reference evidence="3" key="2">
    <citation type="submission" date="2022-01" db="EMBL/GenBank/DDBJ databases">
        <authorList>
            <person name="Yamashiro T."/>
            <person name="Shiraishi A."/>
            <person name="Satake H."/>
            <person name="Nakayama K."/>
        </authorList>
    </citation>
    <scope>NUCLEOTIDE SEQUENCE</scope>
</reference>
<sequence length="704" mass="79934">MVLLSPMIAGQRKPEEQWLGDERKAANLDQRLKNSPDDEEDTKSSQEYLNNLEEEYQERALLAKSKRFFKKGSQMFTSAKVTDDTICYKCGRKVNAKLALLSFGTSSKSSMVKNKRLVAEAYEWDKEDVSSDDNEMTEVKVLMALADDENVVVGKESARNGEWVKITMRKVHTLVDIEDSDERKSFLDYLCIDLNYVEEQRNNLVILLFESQVNTTDPPVVVTDSSATKYDFADESSVCSTPLPLLEKLTGAEPCERTDHRTCDHAEYMSTINMSQHLKSQGGSSSRSRTPRPSKHFFPPCIHNRKNQSDTSKHPSHKVCKRGNNVVFLLALVCATSWGVRQLICAMLVSVTSGNPFGTWKVDAQGILLVSYALSAINMWKKPVAFVNGLKYNLVSISQLCDAKYIVQFDEKRGTIFNSNKEIVMIAPRDKPCSSCEKGKHHRASFKTKQTSFINKCLRLLHMELFGLVTHRSTIVKRHLKTPYEIFRGRIPNIDFLNVFGYPVYIHNHKDYLGKFGEKADDGYFLGYSLVSKAFRVFNTQRQQTEETCHITIDESTDAINFTKSSDDNITIADSERYPPDKYLHPYEPSQRYQVNRNVVYFIDLYERPEPVVIEIDVSSDQHDQHDQANQNDQNDHSAQNDEILNDDQSKNSNHNNDNHIIDNLPNTEDVPTSRPLSSPAEDASVSNTVPISTNPSLSIPSMV</sequence>
<reference evidence="3" key="1">
    <citation type="journal article" date="2022" name="Int. J. Mol. Sci.">
        <title>Draft Genome of Tanacetum Coccineum: Genomic Comparison of Closely Related Tanacetum-Family Plants.</title>
        <authorList>
            <person name="Yamashiro T."/>
            <person name="Shiraishi A."/>
            <person name="Nakayama K."/>
            <person name="Satake H."/>
        </authorList>
    </citation>
    <scope>NUCLEOTIDE SEQUENCE</scope>
</reference>